<dbReference type="FunFam" id="3.30.160.60:FF:000100">
    <property type="entry name" value="Zinc finger 45-like"/>
    <property type="match status" value="1"/>
</dbReference>
<sequence length="114" mass="13395">MEDHFLRAHVNKVRYEWVVQVVCHSQSIYACDYCGKRGRWNCVKAHIRTHTGEKPFNLFFYCKTCGRCFADASTLRRHHLVHSGEKKHSCPICGRRIARKDNVKTHIKRHGINC</sequence>
<dbReference type="PROSITE" id="PS00028">
    <property type="entry name" value="ZINC_FINGER_C2H2_1"/>
    <property type="match status" value="2"/>
</dbReference>
<keyword evidence="8" id="KW-1185">Reference proteome</keyword>
<evidence type="ECO:0000256" key="4">
    <source>
        <dbReference type="ARBA" id="ARBA00022833"/>
    </source>
</evidence>
<dbReference type="GO" id="GO:0000981">
    <property type="term" value="F:DNA-binding transcription factor activity, RNA polymerase II-specific"/>
    <property type="evidence" value="ECO:0007669"/>
    <property type="project" value="TreeGrafter"/>
</dbReference>
<name>A0A0R3PE32_ANGCS</name>
<dbReference type="WBParaSite" id="ACOC_0000227601-mRNA-1">
    <property type="protein sequence ID" value="ACOC_0000227601-mRNA-1"/>
    <property type="gene ID" value="ACOC_0000227601"/>
</dbReference>
<proteinExistence type="predicted"/>
<dbReference type="PROSITE" id="PS50157">
    <property type="entry name" value="ZINC_FINGER_C2H2_2"/>
    <property type="match status" value="3"/>
</dbReference>
<evidence type="ECO:0000256" key="1">
    <source>
        <dbReference type="ARBA" id="ARBA00022723"/>
    </source>
</evidence>
<dbReference type="Pfam" id="PF00096">
    <property type="entry name" value="zf-C2H2"/>
    <property type="match status" value="3"/>
</dbReference>
<dbReference type="PANTHER" id="PTHR23235">
    <property type="entry name" value="KRUEPPEL-LIKE TRANSCRIPTION FACTOR"/>
    <property type="match status" value="1"/>
</dbReference>
<evidence type="ECO:0000313" key="8">
    <source>
        <dbReference type="Proteomes" id="UP000267027"/>
    </source>
</evidence>
<keyword evidence="3 5" id="KW-0863">Zinc-finger</keyword>
<evidence type="ECO:0000256" key="5">
    <source>
        <dbReference type="PROSITE-ProRule" id="PRU00042"/>
    </source>
</evidence>
<evidence type="ECO:0000313" key="7">
    <source>
        <dbReference type="EMBL" id="VDM53862.1"/>
    </source>
</evidence>
<evidence type="ECO:0000259" key="6">
    <source>
        <dbReference type="PROSITE" id="PS50157"/>
    </source>
</evidence>
<organism evidence="9">
    <name type="scientific">Angiostrongylus costaricensis</name>
    <name type="common">Nematode worm</name>
    <dbReference type="NCBI Taxonomy" id="334426"/>
    <lineage>
        <taxon>Eukaryota</taxon>
        <taxon>Metazoa</taxon>
        <taxon>Ecdysozoa</taxon>
        <taxon>Nematoda</taxon>
        <taxon>Chromadorea</taxon>
        <taxon>Rhabditida</taxon>
        <taxon>Rhabditina</taxon>
        <taxon>Rhabditomorpha</taxon>
        <taxon>Strongyloidea</taxon>
        <taxon>Metastrongylidae</taxon>
        <taxon>Angiostrongylus</taxon>
    </lineage>
</organism>
<evidence type="ECO:0000256" key="2">
    <source>
        <dbReference type="ARBA" id="ARBA00022737"/>
    </source>
</evidence>
<dbReference type="Proteomes" id="UP000267027">
    <property type="component" value="Unassembled WGS sequence"/>
</dbReference>
<dbReference type="GO" id="GO:0000978">
    <property type="term" value="F:RNA polymerase II cis-regulatory region sequence-specific DNA binding"/>
    <property type="evidence" value="ECO:0007669"/>
    <property type="project" value="TreeGrafter"/>
</dbReference>
<feature type="domain" description="C2H2-type" evidence="6">
    <location>
        <begin position="60"/>
        <end position="87"/>
    </location>
</feature>
<keyword evidence="1" id="KW-0479">Metal-binding</keyword>
<feature type="domain" description="C2H2-type" evidence="6">
    <location>
        <begin position="29"/>
        <end position="55"/>
    </location>
</feature>
<dbReference type="Gene3D" id="3.30.160.60">
    <property type="entry name" value="Classic Zinc Finger"/>
    <property type="match status" value="3"/>
</dbReference>
<dbReference type="GO" id="GO:0008270">
    <property type="term" value="F:zinc ion binding"/>
    <property type="evidence" value="ECO:0007669"/>
    <property type="project" value="UniProtKB-KW"/>
</dbReference>
<accession>A0A0R3PE32</accession>
<keyword evidence="4" id="KW-0862">Zinc</keyword>
<dbReference type="PANTHER" id="PTHR23235:SF120">
    <property type="entry name" value="KRUPPEL-LIKE FACTOR 15"/>
    <property type="match status" value="1"/>
</dbReference>
<dbReference type="EMBL" id="UYYA01000432">
    <property type="protein sequence ID" value="VDM53862.1"/>
    <property type="molecule type" value="Genomic_DNA"/>
</dbReference>
<dbReference type="PROSITE" id="PS51257">
    <property type="entry name" value="PROKAR_LIPOPROTEIN"/>
    <property type="match status" value="1"/>
</dbReference>
<dbReference type="FunFam" id="3.30.160.60:FF:002343">
    <property type="entry name" value="Zinc finger protein 33A"/>
    <property type="match status" value="1"/>
</dbReference>
<reference evidence="7 8" key="2">
    <citation type="submission" date="2018-11" db="EMBL/GenBank/DDBJ databases">
        <authorList>
            <consortium name="Pathogen Informatics"/>
        </authorList>
    </citation>
    <scope>NUCLEOTIDE SEQUENCE [LARGE SCALE GENOMIC DNA]</scope>
    <source>
        <strain evidence="7 8">Costa Rica</strain>
    </source>
</reference>
<dbReference type="OMA" id="PICGRRI"/>
<dbReference type="InterPro" id="IPR036236">
    <property type="entry name" value="Znf_C2H2_sf"/>
</dbReference>
<dbReference type="SMART" id="SM00355">
    <property type="entry name" value="ZnF_C2H2"/>
    <property type="match status" value="3"/>
</dbReference>
<dbReference type="OrthoDB" id="3437960at2759"/>
<feature type="domain" description="C2H2-type" evidence="6">
    <location>
        <begin position="88"/>
        <end position="110"/>
    </location>
</feature>
<dbReference type="SUPFAM" id="SSF57667">
    <property type="entry name" value="beta-beta-alpha zinc fingers"/>
    <property type="match status" value="2"/>
</dbReference>
<evidence type="ECO:0000313" key="9">
    <source>
        <dbReference type="WBParaSite" id="ACOC_0000227601-mRNA-1"/>
    </source>
</evidence>
<dbReference type="InterPro" id="IPR013087">
    <property type="entry name" value="Znf_C2H2_type"/>
</dbReference>
<keyword evidence="2" id="KW-0677">Repeat</keyword>
<dbReference type="AlphaFoldDB" id="A0A0R3PE32"/>
<dbReference type="STRING" id="334426.A0A0R3PE32"/>
<evidence type="ECO:0000256" key="3">
    <source>
        <dbReference type="ARBA" id="ARBA00022771"/>
    </source>
</evidence>
<reference evidence="9" key="1">
    <citation type="submission" date="2017-02" db="UniProtKB">
        <authorList>
            <consortium name="WormBaseParasite"/>
        </authorList>
    </citation>
    <scope>IDENTIFICATION</scope>
</reference>
<gene>
    <name evidence="7" type="ORF">ACOC_LOCUS2277</name>
</gene>
<protein>
    <submittedName>
        <fullName evidence="9">C2H2-type domain-containing protein</fullName>
    </submittedName>
</protein>